<evidence type="ECO:0000313" key="3">
    <source>
        <dbReference type="Proteomes" id="UP001202479"/>
    </source>
</evidence>
<dbReference type="EMBL" id="JAHUZD010000126">
    <property type="protein sequence ID" value="KAI3403451.2"/>
    <property type="molecule type" value="Genomic_DNA"/>
</dbReference>
<name>A0AAI9SV52_9ASCO</name>
<dbReference type="Pfam" id="PF00621">
    <property type="entry name" value="RhoGEF"/>
    <property type="match status" value="1"/>
</dbReference>
<dbReference type="PROSITE" id="PS50010">
    <property type="entry name" value="DH_2"/>
    <property type="match status" value="1"/>
</dbReference>
<dbReference type="SUPFAM" id="SSF48065">
    <property type="entry name" value="DBL homology domain (DH-domain)"/>
    <property type="match status" value="1"/>
</dbReference>
<keyword evidence="3" id="KW-1185">Reference proteome</keyword>
<sequence length="656" mass="75535">MIVNLSINDVTQIMPNPSPPVYKNFSPQAAAANAAAAANKQTSTSINLPGLINMDFFSPRAFGPSSESNNKLSRNVLKFPPSLRNNNNGKLSSSAFTVSSESTIDEKSPHAENIFSARKDENFMALHHLQMTLTEIVDTERQFIENTRELRNMYLENLQNLNVELPIPVRITKLCLEKMIEIHSGILTKLETIRLNRSLNYGEQANRISQVISQAGICCFWYSWYCSQHKAVGKMYNKALFPLEFSKHCETTNYYIGGGGEQYQQSSPSPSQLSVQSQRQQKYATIKTYQSFSAIRHLFTGVQNLVESQQPQHARKDLSIRSLSQQPIDRIVKYPLFVDSLCVNCGLLNYNTDLLNTSVDKIRRQLFSVNEATKQIEQLNELRISRLNQLIDWTQVFNNKNSRFNCSDFCNIDVDCYFFGNPLLIGFASVIYVNNNCPKLQHCPVILFKSHLVILQHNNIFKRTFKSSANNFNRKYIPNFIIPLVNTSLFVDEKNCRGLYLNYLNCLKLVFRVENFQFEVVLLFLDQKEFDIWKEHLHVSLNEVNGGSCDFKTTNNHAIAYLNYVPQGASIYATNFESGRSSSSSSSDRNLYKQEVFFVKFQLDLLLHNMISLHYDILEYASCKILTLKFYDVWYNERNFRDLILEKLPLYTINEY</sequence>
<proteinExistence type="predicted"/>
<dbReference type="Proteomes" id="UP001202479">
    <property type="component" value="Unassembled WGS sequence"/>
</dbReference>
<protein>
    <recommendedName>
        <fullName evidence="1">DH domain-containing protein</fullName>
    </recommendedName>
</protein>
<evidence type="ECO:0000313" key="2">
    <source>
        <dbReference type="EMBL" id="KAI3403451.2"/>
    </source>
</evidence>
<feature type="domain" description="DH" evidence="1">
    <location>
        <begin position="128"/>
        <end position="372"/>
    </location>
</feature>
<reference evidence="2" key="1">
    <citation type="journal article" date="2022" name="DNA Res.">
        <title>Genome analysis of five recently described species of the CUG-Ser clade uncovers Candida theae as a new hybrid lineage with pathogenic potential in the Candida parapsilosis species complex.</title>
        <authorList>
            <person name="Mixao V."/>
            <person name="Del Olmo V."/>
            <person name="Hegedusova E."/>
            <person name="Saus E."/>
            <person name="Pryszcz L."/>
            <person name="Cillingova A."/>
            <person name="Nosek J."/>
            <person name="Gabaldon T."/>
        </authorList>
    </citation>
    <scope>NUCLEOTIDE SEQUENCE</scope>
    <source>
        <strain evidence="2">CBS 10844</strain>
    </source>
</reference>
<dbReference type="RefSeq" id="XP_049179198.1">
    <property type="nucleotide sequence ID" value="XM_049325099.1"/>
</dbReference>
<dbReference type="AlphaFoldDB" id="A0AAI9SV52"/>
<dbReference type="GeneID" id="73381350"/>
<organism evidence="2 3">
    <name type="scientific">Candida oxycetoniae</name>
    <dbReference type="NCBI Taxonomy" id="497107"/>
    <lineage>
        <taxon>Eukaryota</taxon>
        <taxon>Fungi</taxon>
        <taxon>Dikarya</taxon>
        <taxon>Ascomycota</taxon>
        <taxon>Saccharomycotina</taxon>
        <taxon>Pichiomycetes</taxon>
        <taxon>Debaryomycetaceae</taxon>
        <taxon>Candida/Lodderomyces clade</taxon>
        <taxon>Candida</taxon>
    </lineage>
</organism>
<dbReference type="InterPro" id="IPR000219">
    <property type="entry name" value="DH_dom"/>
</dbReference>
<dbReference type="InterPro" id="IPR035899">
    <property type="entry name" value="DBL_dom_sf"/>
</dbReference>
<dbReference type="Gene3D" id="1.20.900.10">
    <property type="entry name" value="Dbl homology (DH) domain"/>
    <property type="match status" value="1"/>
</dbReference>
<evidence type="ECO:0000259" key="1">
    <source>
        <dbReference type="PROSITE" id="PS50010"/>
    </source>
</evidence>
<comment type="caution">
    <text evidence="2">The sequence shown here is derived from an EMBL/GenBank/DDBJ whole genome shotgun (WGS) entry which is preliminary data.</text>
</comment>
<accession>A0AAI9SV52</accession>
<gene>
    <name evidence="2" type="ORF">KGF56_003735</name>
</gene>
<dbReference type="GO" id="GO:0005085">
    <property type="term" value="F:guanyl-nucleotide exchange factor activity"/>
    <property type="evidence" value="ECO:0007669"/>
    <property type="project" value="InterPro"/>
</dbReference>